<evidence type="ECO:0000256" key="1">
    <source>
        <dbReference type="ARBA" id="ARBA00004123"/>
    </source>
</evidence>
<dbReference type="PANTHER" id="PTHR13224:SF6">
    <property type="entry name" value="MEDIATOR OF RNA POLYMERASE II TRANSCRIPTION SUBUNIT 16"/>
    <property type="match status" value="1"/>
</dbReference>
<dbReference type="Pfam" id="PF20718">
    <property type="entry name" value="Med16_bridge"/>
    <property type="match status" value="1"/>
</dbReference>
<keyword evidence="8 11" id="KW-0804">Transcription</keyword>
<dbReference type="GO" id="GO:0016592">
    <property type="term" value="C:mediator complex"/>
    <property type="evidence" value="ECO:0007669"/>
    <property type="project" value="InterPro"/>
</dbReference>
<name>A0AAE0TIL1_9BIVA</name>
<dbReference type="InterPro" id="IPR048338">
    <property type="entry name" value="Mediator_Med16"/>
</dbReference>
<comment type="subunit">
    <text evidence="11">Component of the Mediator complex.</text>
</comment>
<evidence type="ECO:0000313" key="15">
    <source>
        <dbReference type="EMBL" id="KAK3610653.1"/>
    </source>
</evidence>
<evidence type="ECO:0000256" key="9">
    <source>
        <dbReference type="ARBA" id="ARBA00023242"/>
    </source>
</evidence>
<keyword evidence="7 11" id="KW-0010">Activator</keyword>
<protein>
    <recommendedName>
        <fullName evidence="3 11">Mediator of RNA polymerase II transcription subunit 16</fullName>
    </recommendedName>
    <alternativeName>
        <fullName evidence="10 11">Mediator complex subunit 16</fullName>
    </alternativeName>
</protein>
<gene>
    <name evidence="11" type="primary">MED16</name>
    <name evidence="15" type="ORF">CHS0354_028033</name>
</gene>
<keyword evidence="16" id="KW-1185">Reference proteome</keyword>
<dbReference type="AlphaFoldDB" id="A0AAE0TIL1"/>
<keyword evidence="4" id="KW-0853">WD repeat</keyword>
<evidence type="ECO:0000256" key="2">
    <source>
        <dbReference type="ARBA" id="ARBA00006543"/>
    </source>
</evidence>
<dbReference type="Pfam" id="PF20719">
    <property type="entry name" value="Med16_C"/>
    <property type="match status" value="1"/>
</dbReference>
<comment type="caution">
    <text evidence="15">The sequence shown here is derived from an EMBL/GenBank/DDBJ whole genome shotgun (WGS) entry which is preliminary data.</text>
</comment>
<keyword evidence="5" id="KW-0677">Repeat</keyword>
<dbReference type="SUPFAM" id="SSF50978">
    <property type="entry name" value="WD40 repeat-like"/>
    <property type="match status" value="1"/>
</dbReference>
<keyword evidence="9 11" id="KW-0539">Nucleus</keyword>
<reference evidence="15" key="1">
    <citation type="journal article" date="2021" name="Genome Biol. Evol.">
        <title>A High-Quality Reference Genome for a Parasitic Bivalve with Doubly Uniparental Inheritance (Bivalvia: Unionida).</title>
        <authorList>
            <person name="Smith C.H."/>
        </authorList>
    </citation>
    <scope>NUCLEOTIDE SEQUENCE</scope>
    <source>
        <strain evidence="15">CHS0354</strain>
    </source>
</reference>
<comment type="function">
    <text evidence="11">Component of the Mediator complex, a coactivator involved in the regulated transcription of nearly all RNA polymerase II-dependent genes. Mediator functions as a bridge to convey information from gene-specific regulatory proteins to the basal RNA polymerase II transcription machinery. Mediator is recruited to promoters by direct interactions with regulatory proteins and serves as a scaffold for the assembly of a functional preinitiation complex with RNA polymerase II and the general transcription factors.</text>
</comment>
<accession>A0AAE0TIL1</accession>
<keyword evidence="6 11" id="KW-0805">Transcription regulation</keyword>
<reference evidence="15" key="2">
    <citation type="journal article" date="2021" name="Genome Biol. Evol.">
        <title>Developing a high-quality reference genome for a parasitic bivalve with doubly uniparental inheritance (Bivalvia: Unionida).</title>
        <authorList>
            <person name="Smith C.H."/>
        </authorList>
    </citation>
    <scope>NUCLEOTIDE SEQUENCE</scope>
    <source>
        <strain evidence="15">CHS0354</strain>
        <tissue evidence="15">Mantle</tissue>
    </source>
</reference>
<dbReference type="GO" id="GO:0045893">
    <property type="term" value="P:positive regulation of DNA-templated transcription"/>
    <property type="evidence" value="ECO:0007669"/>
    <property type="project" value="TreeGrafter"/>
</dbReference>
<comment type="similarity">
    <text evidence="2 11">Belongs to the Mediator complex subunit 16 family.</text>
</comment>
<dbReference type="InterPro" id="IPR048616">
    <property type="entry name" value="MED16_bridge"/>
</dbReference>
<sequence>MHQSQLVLLFISESLHLKLRPSEGCTIGTVITNELVERDVQNISANFAVFVNRVVIMELVYSVCTRRSTTPKDWIYEEKSCLSLSCKNVLAFSQPTNDENSDEKFNIQYEVAVLDLDRPWEPYQVTVTTKTVVQIEWDHTGTKLLVVDSEGLCQVWQMQDFLLNIWTLLGQCLVFGEEVLAACWFHNGIQVLFDPDKRDNILYTDKFTKNSRLHPSLVQFGSSHLDGWLVITATGLVSIGVITNDGEIVTATQCLAPGHLRLCHADIAHTGSGEILVATSDGLLTSAIQCYLVSLKLQQKSVIISCKVSASLYLKTQMEYGNNDCQNMKVTSVSFLNNDCSDLLLICCGNSRFSNLEVWHLLEQMMPLHKIFAMNTVQDTMNKTPKWMHKATLPHSSPLVSKAGPKLPMSRNLGETTSFIPYFAIAYKDGTVQLIHRYTFQVISTSNMDTVCQTVGTNKGSGDKKMQLSHMTSLIQTGSGCGIVSIDNGYLNVFRTYSSSRDSAMHLPSSSIVLLLEYTMITGRDFWDVLLAVRQGMIMSVSQSLTDNFQKQTHNIQEYIFMRLLSLKVALFGSYSAGVQKAGDCHARLVLHAISTAVKGVLRPKAAAAQDKSPAERVSVLCNKHIDGDLNNIVNSLDIDEFHVDPKTKDKSSTTSEGSLLSMQPLTQWVADFSLQLLSSVRLYQSYSSFAGSSLLSDHTVLGLLRELIIIIRIWGIISPACIPVFTTTSYVDQLDCLSQLYKLLTRAWALCKEGRGLEYDDTLFDECCVLPSKVLIPSLNQSFCMDRNGFSMFTQQFPLSFTFGEEPDYLYQGRQSVYRYIPESPLDRSQQHDIVRQIHLGVKPSETTRQCSRCGCQSLLRNIAKSDTMKAWEQRWAKHCLCGGHWRQSK</sequence>
<evidence type="ECO:0000259" key="13">
    <source>
        <dbReference type="Pfam" id="PF20718"/>
    </source>
</evidence>
<comment type="subcellular location">
    <subcellularLocation>
        <location evidence="1 11">Nucleus</location>
    </subcellularLocation>
</comment>
<evidence type="ECO:0000256" key="11">
    <source>
        <dbReference type="RuleBase" id="RU364149"/>
    </source>
</evidence>
<feature type="domain" description="Mediator complex subunit Med16 N-terminal" evidence="12">
    <location>
        <begin position="176"/>
        <end position="462"/>
    </location>
</feature>
<evidence type="ECO:0000256" key="8">
    <source>
        <dbReference type="ARBA" id="ARBA00023163"/>
    </source>
</evidence>
<dbReference type="Pfam" id="PF11635">
    <property type="entry name" value="Med16_N"/>
    <property type="match status" value="1"/>
</dbReference>
<evidence type="ECO:0000256" key="7">
    <source>
        <dbReference type="ARBA" id="ARBA00023159"/>
    </source>
</evidence>
<organism evidence="15 16">
    <name type="scientific">Potamilus streckersoni</name>
    <dbReference type="NCBI Taxonomy" id="2493646"/>
    <lineage>
        <taxon>Eukaryota</taxon>
        <taxon>Metazoa</taxon>
        <taxon>Spiralia</taxon>
        <taxon>Lophotrochozoa</taxon>
        <taxon>Mollusca</taxon>
        <taxon>Bivalvia</taxon>
        <taxon>Autobranchia</taxon>
        <taxon>Heteroconchia</taxon>
        <taxon>Palaeoheterodonta</taxon>
        <taxon>Unionida</taxon>
        <taxon>Unionoidea</taxon>
        <taxon>Unionidae</taxon>
        <taxon>Ambleminae</taxon>
        <taxon>Lampsilini</taxon>
        <taxon>Potamilus</taxon>
    </lineage>
</organism>
<dbReference type="PANTHER" id="PTHR13224">
    <property type="entry name" value="THYROID HORMONE RECEPTOR-ASSOCIATED PROTEIN-RELATED"/>
    <property type="match status" value="1"/>
</dbReference>
<feature type="domain" description="Mediator of RNA polymerase II transcription subunit 16 central helical bridge" evidence="13">
    <location>
        <begin position="515"/>
        <end position="715"/>
    </location>
</feature>
<feature type="domain" description="Mediator complex subunit 16 C-terminal" evidence="14">
    <location>
        <begin position="829"/>
        <end position="889"/>
    </location>
</feature>
<evidence type="ECO:0000256" key="3">
    <source>
        <dbReference type="ARBA" id="ARBA00019614"/>
    </source>
</evidence>
<dbReference type="InterPro" id="IPR021665">
    <property type="entry name" value="Mediator_Med16_N"/>
</dbReference>
<evidence type="ECO:0000256" key="10">
    <source>
        <dbReference type="ARBA" id="ARBA00032015"/>
    </source>
</evidence>
<evidence type="ECO:0000313" key="16">
    <source>
        <dbReference type="Proteomes" id="UP001195483"/>
    </source>
</evidence>
<evidence type="ECO:0000256" key="5">
    <source>
        <dbReference type="ARBA" id="ARBA00022737"/>
    </source>
</evidence>
<evidence type="ECO:0000259" key="14">
    <source>
        <dbReference type="Pfam" id="PF20719"/>
    </source>
</evidence>
<proteinExistence type="inferred from homology"/>
<dbReference type="EMBL" id="JAEAOA010001692">
    <property type="protein sequence ID" value="KAK3610653.1"/>
    <property type="molecule type" value="Genomic_DNA"/>
</dbReference>
<dbReference type="Proteomes" id="UP001195483">
    <property type="component" value="Unassembled WGS sequence"/>
</dbReference>
<dbReference type="InterPro" id="IPR048339">
    <property type="entry name" value="Mediator_Med16_C"/>
</dbReference>
<evidence type="ECO:0000259" key="12">
    <source>
        <dbReference type="Pfam" id="PF11635"/>
    </source>
</evidence>
<reference evidence="15" key="3">
    <citation type="submission" date="2023-05" db="EMBL/GenBank/DDBJ databases">
        <authorList>
            <person name="Smith C.H."/>
        </authorList>
    </citation>
    <scope>NUCLEOTIDE SEQUENCE</scope>
    <source>
        <strain evidence="15">CHS0354</strain>
        <tissue evidence="15">Mantle</tissue>
    </source>
</reference>
<dbReference type="InterPro" id="IPR036322">
    <property type="entry name" value="WD40_repeat_dom_sf"/>
</dbReference>
<evidence type="ECO:0000256" key="6">
    <source>
        <dbReference type="ARBA" id="ARBA00023015"/>
    </source>
</evidence>
<evidence type="ECO:0000256" key="4">
    <source>
        <dbReference type="ARBA" id="ARBA00022574"/>
    </source>
</evidence>